<evidence type="ECO:0000313" key="4">
    <source>
        <dbReference type="Proteomes" id="UP001371218"/>
    </source>
</evidence>
<accession>A0ABU9BS56</accession>
<protein>
    <recommendedName>
        <fullName evidence="2">UPF0125 protein AACH06_18415</fullName>
    </recommendedName>
</protein>
<organism evidence="3 4">
    <name type="scientific">Ideonella lacteola</name>
    <dbReference type="NCBI Taxonomy" id="2984193"/>
    <lineage>
        <taxon>Bacteria</taxon>
        <taxon>Pseudomonadati</taxon>
        <taxon>Pseudomonadota</taxon>
        <taxon>Betaproteobacteria</taxon>
        <taxon>Burkholderiales</taxon>
        <taxon>Sphaerotilaceae</taxon>
        <taxon>Ideonella</taxon>
    </lineage>
</organism>
<reference evidence="3 4" key="1">
    <citation type="submission" date="2024-04" db="EMBL/GenBank/DDBJ databases">
        <title>Novel species of the genus Ideonella isolated from streams.</title>
        <authorList>
            <person name="Lu H."/>
        </authorList>
    </citation>
    <scope>NUCLEOTIDE SEQUENCE [LARGE SCALE GENOMIC DNA]</scope>
    <source>
        <strain evidence="3 4">DXS29W</strain>
    </source>
</reference>
<dbReference type="Pfam" id="PF03658">
    <property type="entry name" value="Ub-RnfH"/>
    <property type="match status" value="1"/>
</dbReference>
<dbReference type="EMBL" id="JBBUTG010000012">
    <property type="protein sequence ID" value="MEK8032799.1"/>
    <property type="molecule type" value="Genomic_DNA"/>
</dbReference>
<dbReference type="RefSeq" id="WP_341427219.1">
    <property type="nucleotide sequence ID" value="NZ_JBBUTG010000012.1"/>
</dbReference>
<gene>
    <name evidence="3" type="ORF">AACH06_18415</name>
</gene>
<proteinExistence type="inferred from homology"/>
<comment type="caution">
    <text evidence="3">The sequence shown here is derived from an EMBL/GenBank/DDBJ whole genome shotgun (WGS) entry which is preliminary data.</text>
</comment>
<dbReference type="SUPFAM" id="SSF54285">
    <property type="entry name" value="MoaD/ThiS"/>
    <property type="match status" value="1"/>
</dbReference>
<dbReference type="InterPro" id="IPR016155">
    <property type="entry name" value="Mopterin_synth/thiamin_S_b"/>
</dbReference>
<dbReference type="PANTHER" id="PTHR37483:SF1">
    <property type="entry name" value="UPF0125 PROTEIN RATB"/>
    <property type="match status" value="1"/>
</dbReference>
<comment type="similarity">
    <text evidence="1 2">Belongs to the UPF0125 (RnfH) family.</text>
</comment>
<evidence type="ECO:0000313" key="3">
    <source>
        <dbReference type="EMBL" id="MEK8032799.1"/>
    </source>
</evidence>
<evidence type="ECO:0000256" key="2">
    <source>
        <dbReference type="HAMAP-Rule" id="MF_00460"/>
    </source>
</evidence>
<keyword evidence="4" id="KW-1185">Reference proteome</keyword>
<dbReference type="Proteomes" id="UP001371218">
    <property type="component" value="Unassembled WGS sequence"/>
</dbReference>
<evidence type="ECO:0000256" key="1">
    <source>
        <dbReference type="ARBA" id="ARBA00010645"/>
    </source>
</evidence>
<dbReference type="HAMAP" id="MF_00460">
    <property type="entry name" value="UPF0125_RnfH"/>
    <property type="match status" value="1"/>
</dbReference>
<dbReference type="Gene3D" id="3.10.20.280">
    <property type="entry name" value="RnfH-like"/>
    <property type="match status" value="1"/>
</dbReference>
<dbReference type="InterPro" id="IPR037021">
    <property type="entry name" value="RnfH_sf"/>
</dbReference>
<dbReference type="PANTHER" id="PTHR37483">
    <property type="entry name" value="UPF0125 PROTEIN RATB"/>
    <property type="match status" value="1"/>
</dbReference>
<name>A0ABU9BS56_9BURK</name>
<dbReference type="InterPro" id="IPR005346">
    <property type="entry name" value="RnfH"/>
</dbReference>
<sequence length="112" mass="12517">MANVESDRAGQPEVAGGMAIQVCYSPRPRELDTVSVSLPHGSTVADALRASGLLQRHGLVLDEHLVTGVWTKLRPLDAALRDHDRVEIYRALTVDPKEARRQRYRKQPPARR</sequence>